<evidence type="ECO:0000313" key="1">
    <source>
        <dbReference type="EMBL" id="KAH1082047.1"/>
    </source>
</evidence>
<protein>
    <recommendedName>
        <fullName evidence="3">Retrotransposon gag domain-containing protein</fullName>
    </recommendedName>
</protein>
<keyword evidence="2" id="KW-1185">Reference proteome</keyword>
<evidence type="ECO:0000313" key="2">
    <source>
        <dbReference type="Proteomes" id="UP000828251"/>
    </source>
</evidence>
<name>A0A9D3VGY2_9ROSI</name>
<dbReference type="OrthoDB" id="986316at2759"/>
<reference evidence="1 2" key="1">
    <citation type="journal article" date="2021" name="Plant Biotechnol. J.">
        <title>Multi-omics assisted identification of the key and species-specific regulatory components of drought-tolerant mechanisms in Gossypium stocksii.</title>
        <authorList>
            <person name="Yu D."/>
            <person name="Ke L."/>
            <person name="Zhang D."/>
            <person name="Wu Y."/>
            <person name="Sun Y."/>
            <person name="Mei J."/>
            <person name="Sun J."/>
            <person name="Sun Y."/>
        </authorList>
    </citation>
    <scope>NUCLEOTIDE SEQUENCE [LARGE SCALE GENOMIC DNA]</scope>
    <source>
        <strain evidence="2">cv. E1</strain>
        <tissue evidence="1">Leaf</tissue>
    </source>
</reference>
<evidence type="ECO:0008006" key="3">
    <source>
        <dbReference type="Google" id="ProtNLM"/>
    </source>
</evidence>
<dbReference type="EMBL" id="JAIQCV010000007">
    <property type="protein sequence ID" value="KAH1082047.1"/>
    <property type="molecule type" value="Genomic_DNA"/>
</dbReference>
<sequence length="70" mass="8367">MGIEDDATKVNIASIYFTDVALLWWRRRLIDEKCCETVIGTLEEFQRDLKKQFYPQYAEEEARAKLHRLT</sequence>
<organism evidence="1 2">
    <name type="scientific">Gossypium stocksii</name>
    <dbReference type="NCBI Taxonomy" id="47602"/>
    <lineage>
        <taxon>Eukaryota</taxon>
        <taxon>Viridiplantae</taxon>
        <taxon>Streptophyta</taxon>
        <taxon>Embryophyta</taxon>
        <taxon>Tracheophyta</taxon>
        <taxon>Spermatophyta</taxon>
        <taxon>Magnoliopsida</taxon>
        <taxon>eudicotyledons</taxon>
        <taxon>Gunneridae</taxon>
        <taxon>Pentapetalae</taxon>
        <taxon>rosids</taxon>
        <taxon>malvids</taxon>
        <taxon>Malvales</taxon>
        <taxon>Malvaceae</taxon>
        <taxon>Malvoideae</taxon>
        <taxon>Gossypium</taxon>
    </lineage>
</organism>
<dbReference type="Proteomes" id="UP000828251">
    <property type="component" value="Unassembled WGS sequence"/>
</dbReference>
<accession>A0A9D3VGY2</accession>
<gene>
    <name evidence="1" type="ORF">J1N35_021808</name>
</gene>
<proteinExistence type="predicted"/>
<comment type="caution">
    <text evidence="1">The sequence shown here is derived from an EMBL/GenBank/DDBJ whole genome shotgun (WGS) entry which is preliminary data.</text>
</comment>
<dbReference type="AlphaFoldDB" id="A0A9D3VGY2"/>